<accession>A0A8A1LN50</accession>
<evidence type="ECO:0000313" key="1">
    <source>
        <dbReference type="EMBL" id="QSS55261.1"/>
    </source>
</evidence>
<sequence length="73" mass="8125">MNCVVEGDMIKLAPPTTAALQSPRCIARQASWKPIMEAEQAVRMFKLIKTNQYWPVALAHLQALPGTPEVHLI</sequence>
<protein>
    <submittedName>
        <fullName evidence="1">Uncharacterized protein</fullName>
    </submittedName>
</protein>
<reference evidence="1" key="1">
    <citation type="submission" date="2021-01" db="EMBL/GenBank/DDBJ databases">
        <title>Chromosome-level genome assembly of a human fungal pathogen reveals clustering of transcriptionally co-regulated genes.</title>
        <authorList>
            <person name="Voorhies M."/>
            <person name="Cohen S."/>
            <person name="Shea T.P."/>
            <person name="Petrus S."/>
            <person name="Munoz J.F."/>
            <person name="Poplawski S."/>
            <person name="Goldman W.E."/>
            <person name="Michael T."/>
            <person name="Cuomo C.A."/>
            <person name="Sil A."/>
            <person name="Beyhan S."/>
        </authorList>
    </citation>
    <scope>NUCLEOTIDE SEQUENCE</scope>
    <source>
        <strain evidence="1">H88</strain>
    </source>
</reference>
<dbReference type="VEuPathDB" id="FungiDB:I7I53_03093"/>
<dbReference type="Proteomes" id="UP000663419">
    <property type="component" value="Chromosome 4"/>
</dbReference>
<organism evidence="1 2">
    <name type="scientific">Ajellomyces capsulatus (strain H88)</name>
    <name type="common">Darling's disease fungus</name>
    <name type="synonym">Histoplasma capsulatum</name>
    <dbReference type="NCBI Taxonomy" id="544711"/>
    <lineage>
        <taxon>Eukaryota</taxon>
        <taxon>Fungi</taxon>
        <taxon>Dikarya</taxon>
        <taxon>Ascomycota</taxon>
        <taxon>Pezizomycotina</taxon>
        <taxon>Eurotiomycetes</taxon>
        <taxon>Eurotiomycetidae</taxon>
        <taxon>Onygenales</taxon>
        <taxon>Ajellomycetaceae</taxon>
        <taxon>Histoplasma</taxon>
    </lineage>
</organism>
<gene>
    <name evidence="1" type="ORF">I7I53_03093</name>
</gene>
<evidence type="ECO:0000313" key="2">
    <source>
        <dbReference type="Proteomes" id="UP000663419"/>
    </source>
</evidence>
<name>A0A8A1LN50_AJEC8</name>
<dbReference type="EMBL" id="CP069105">
    <property type="protein sequence ID" value="QSS55261.1"/>
    <property type="molecule type" value="Genomic_DNA"/>
</dbReference>
<proteinExistence type="predicted"/>
<dbReference type="AlphaFoldDB" id="A0A8A1LN50"/>